<dbReference type="Pfam" id="PF06172">
    <property type="entry name" value="Cupin_5"/>
    <property type="match status" value="1"/>
</dbReference>
<dbReference type="EMBL" id="BSOT01000006">
    <property type="protein sequence ID" value="GLR71758.1"/>
    <property type="molecule type" value="Genomic_DNA"/>
</dbReference>
<dbReference type="RefSeq" id="WP_284218094.1">
    <property type="nucleotide sequence ID" value="NZ_BSOT01000006.1"/>
</dbReference>
<evidence type="ECO:0000313" key="3">
    <source>
        <dbReference type="Proteomes" id="UP001156601"/>
    </source>
</evidence>
<evidence type="ECO:0000259" key="1">
    <source>
        <dbReference type="Pfam" id="PF06172"/>
    </source>
</evidence>
<reference evidence="2" key="2">
    <citation type="submission" date="2023-01" db="EMBL/GenBank/DDBJ databases">
        <title>Draft genome sequence of Agaribacter marinus strain NBRC 110023.</title>
        <authorList>
            <person name="Sun Q."/>
            <person name="Mori K."/>
        </authorList>
    </citation>
    <scope>NUCLEOTIDE SEQUENCE</scope>
    <source>
        <strain evidence="2">NBRC 110023</strain>
    </source>
</reference>
<dbReference type="InterPro" id="IPR014710">
    <property type="entry name" value="RmlC-like_jellyroll"/>
</dbReference>
<gene>
    <name evidence="2" type="ORF">GCM10007852_26660</name>
</gene>
<sequence length="163" mass="18354">MQNRIDTIIKTLGMKPHPEGGYYVQMYQSSTMLSSPINSKTRHGLTHIYFLLTKGQISRWHKVLHDEVWNIYEGAPLRLLQFDGKCVEEKHLVSSSGGVTVSDINYFGIIPGGYFQAAESTGEYTLVGCSVAPGFNFEDFSYIENKDVLAQINALGNDYFKFI</sequence>
<dbReference type="SUPFAM" id="SSF51182">
    <property type="entry name" value="RmlC-like cupins"/>
    <property type="match status" value="1"/>
</dbReference>
<dbReference type="Proteomes" id="UP001156601">
    <property type="component" value="Unassembled WGS sequence"/>
</dbReference>
<dbReference type="CDD" id="cd06121">
    <property type="entry name" value="cupin_YML079wp"/>
    <property type="match status" value="1"/>
</dbReference>
<dbReference type="InterPro" id="IPR011051">
    <property type="entry name" value="RmlC_Cupin_sf"/>
</dbReference>
<dbReference type="Gene3D" id="2.60.120.10">
    <property type="entry name" value="Jelly Rolls"/>
    <property type="match status" value="1"/>
</dbReference>
<protein>
    <recommendedName>
        <fullName evidence="1">DUF985 domain-containing protein</fullName>
    </recommendedName>
</protein>
<keyword evidence="3" id="KW-1185">Reference proteome</keyword>
<comment type="caution">
    <text evidence="2">The sequence shown here is derived from an EMBL/GenBank/DDBJ whole genome shotgun (WGS) entry which is preliminary data.</text>
</comment>
<organism evidence="2 3">
    <name type="scientific">Agaribacter marinus</name>
    <dbReference type="NCBI Taxonomy" id="1431249"/>
    <lineage>
        <taxon>Bacteria</taxon>
        <taxon>Pseudomonadati</taxon>
        <taxon>Pseudomonadota</taxon>
        <taxon>Gammaproteobacteria</taxon>
        <taxon>Alteromonadales</taxon>
        <taxon>Alteromonadaceae</taxon>
        <taxon>Agaribacter</taxon>
    </lineage>
</organism>
<accession>A0AA37SXK9</accession>
<name>A0AA37SXK9_9ALTE</name>
<dbReference type="PANTHER" id="PTHR33387">
    <property type="entry name" value="RMLC-LIKE JELLY ROLL FOLD PROTEIN"/>
    <property type="match status" value="1"/>
</dbReference>
<evidence type="ECO:0000313" key="2">
    <source>
        <dbReference type="EMBL" id="GLR71758.1"/>
    </source>
</evidence>
<reference evidence="2" key="1">
    <citation type="journal article" date="2014" name="Int. J. Syst. Evol. Microbiol.">
        <title>Complete genome sequence of Corynebacterium casei LMG S-19264T (=DSM 44701T), isolated from a smear-ripened cheese.</title>
        <authorList>
            <consortium name="US DOE Joint Genome Institute (JGI-PGF)"/>
            <person name="Walter F."/>
            <person name="Albersmeier A."/>
            <person name="Kalinowski J."/>
            <person name="Ruckert C."/>
        </authorList>
    </citation>
    <scope>NUCLEOTIDE SEQUENCE</scope>
    <source>
        <strain evidence="2">NBRC 110023</strain>
    </source>
</reference>
<dbReference type="PANTHER" id="PTHR33387:SF3">
    <property type="entry name" value="DUF985 DOMAIN-CONTAINING PROTEIN"/>
    <property type="match status" value="1"/>
</dbReference>
<dbReference type="AlphaFoldDB" id="A0AA37SXK9"/>
<dbReference type="InterPro" id="IPR039935">
    <property type="entry name" value="YML079W-like"/>
</dbReference>
<proteinExistence type="predicted"/>
<dbReference type="InterPro" id="IPR009327">
    <property type="entry name" value="Cupin_DUF985"/>
</dbReference>
<feature type="domain" description="DUF985" evidence="1">
    <location>
        <begin position="7"/>
        <end position="141"/>
    </location>
</feature>